<reference evidence="3" key="1">
    <citation type="submission" date="2019-07" db="EMBL/GenBank/DDBJ databases">
        <title>Shewanella sp. YLB-08 draft genomic sequence.</title>
        <authorList>
            <person name="Yu L."/>
        </authorList>
    </citation>
    <scope>NUCLEOTIDE SEQUENCE [LARGE SCALE GENOMIC DNA]</scope>
    <source>
        <strain evidence="3">JCM 20706</strain>
    </source>
</reference>
<comment type="caution">
    <text evidence="2">The sequence shown here is derived from an EMBL/GenBank/DDBJ whole genome shotgun (WGS) entry which is preliminary data.</text>
</comment>
<feature type="domain" description="DUF3291" evidence="1">
    <location>
        <begin position="3"/>
        <end position="140"/>
    </location>
</feature>
<dbReference type="InterPro" id="IPR011008">
    <property type="entry name" value="Dimeric_a/b-barrel"/>
</dbReference>
<evidence type="ECO:0000313" key="3">
    <source>
        <dbReference type="Proteomes" id="UP000318126"/>
    </source>
</evidence>
<dbReference type="OrthoDB" id="2376237at2"/>
<dbReference type="AlphaFoldDB" id="A0A553JG77"/>
<dbReference type="InterPro" id="IPR021708">
    <property type="entry name" value="DUF3291"/>
</dbReference>
<organism evidence="2 3">
    <name type="scientific">Shewanella hanedai</name>
    <name type="common">Alteromonas hanedai</name>
    <dbReference type="NCBI Taxonomy" id="25"/>
    <lineage>
        <taxon>Bacteria</taxon>
        <taxon>Pseudomonadati</taxon>
        <taxon>Pseudomonadota</taxon>
        <taxon>Gammaproteobacteria</taxon>
        <taxon>Alteromonadales</taxon>
        <taxon>Shewanellaceae</taxon>
        <taxon>Shewanella</taxon>
    </lineage>
</organism>
<gene>
    <name evidence="2" type="ORF">FN961_23720</name>
</gene>
<dbReference type="SUPFAM" id="SSF54909">
    <property type="entry name" value="Dimeric alpha+beta barrel"/>
    <property type="match status" value="1"/>
</dbReference>
<sequence>MELAQLNIAKAKGMMDEPLMKEFVDNLESVNAMAESSEGFVWRLKDESGDATAIQAFDDPLQLVNMSVWHSPDALKGFMYMTHHISFMKRKKEWFEKLSEANYVLWWIPKGHIPSIEEGKARLEYLREHGESVYAFSFKSRFEPTDLNTIKTA</sequence>
<dbReference type="RefSeq" id="WP_144042655.1">
    <property type="nucleotide sequence ID" value="NZ_BMPL01000052.1"/>
</dbReference>
<accession>A0A553JG77</accession>
<dbReference type="EMBL" id="VKGK01000047">
    <property type="protein sequence ID" value="TRY11446.1"/>
    <property type="molecule type" value="Genomic_DNA"/>
</dbReference>
<evidence type="ECO:0000259" key="1">
    <source>
        <dbReference type="Pfam" id="PF11695"/>
    </source>
</evidence>
<protein>
    <submittedName>
        <fullName evidence="2">DUF3291 domain-containing protein</fullName>
    </submittedName>
</protein>
<dbReference type="Proteomes" id="UP000318126">
    <property type="component" value="Unassembled WGS sequence"/>
</dbReference>
<proteinExistence type="predicted"/>
<dbReference type="Pfam" id="PF11695">
    <property type="entry name" value="DUF3291"/>
    <property type="match status" value="1"/>
</dbReference>
<evidence type="ECO:0000313" key="2">
    <source>
        <dbReference type="EMBL" id="TRY11446.1"/>
    </source>
</evidence>
<name>A0A553JG77_SHEHA</name>
<keyword evidence="3" id="KW-1185">Reference proteome</keyword>